<name>A0AA40CEU4_9PEZI</name>
<dbReference type="EMBL" id="JAULSR010000001">
    <property type="protein sequence ID" value="KAK0636171.1"/>
    <property type="molecule type" value="Genomic_DNA"/>
</dbReference>
<gene>
    <name evidence="2" type="ORF">B0T17DRAFT_503652</name>
</gene>
<evidence type="ECO:0000313" key="2">
    <source>
        <dbReference type="EMBL" id="KAK0636171.1"/>
    </source>
</evidence>
<feature type="region of interest" description="Disordered" evidence="1">
    <location>
        <begin position="293"/>
        <end position="355"/>
    </location>
</feature>
<feature type="compositionally biased region" description="Low complexity" evidence="1">
    <location>
        <begin position="61"/>
        <end position="76"/>
    </location>
</feature>
<feature type="region of interest" description="Disordered" evidence="1">
    <location>
        <begin position="1"/>
        <end position="106"/>
    </location>
</feature>
<feature type="compositionally biased region" description="Low complexity" evidence="1">
    <location>
        <begin position="27"/>
        <end position="40"/>
    </location>
</feature>
<dbReference type="AlphaFoldDB" id="A0AA40CEU4"/>
<feature type="compositionally biased region" description="Basic residues" evidence="1">
    <location>
        <begin position="87"/>
        <end position="97"/>
    </location>
</feature>
<sequence length="473" mass="50046">MPRQPNVLHKDPDRDRDRDRDRKPSFSHKASFSLSLSSPSKGKRRADAVDPSSSSGPAVNGGAFASSSASASGQQQLIADHPSHSRSYSHSHSHSHSSSRSYYTSSASLGVPPLPDHGHFNAPLHSPASADYSFSSMLSRNTPTPVNGYSAVSAGGQLAPPAAVATGQPSEQSVVHQHIQDTANKRIATLEYLRKVHEGHVYWLNTLLFEKPDLARMPYFDSRKLARRATNFFLLGLSLPTVVDLNSNTPADFLRSLNALLSEFDSFQQLHSEHGGASSSSLSRARIPQMFRRATAPSSKARRSSNATTVINSSSSGTTTNGGAGNDIGYPLEPVDSGGTSAAVPAGDGVGGGGGGTVPSSTSVISFAASETDLLPGEEYTHLLTPSLPFDPDFFETFATLCDTLVDTYARLLTLLPTPRECTGVVAELFGKADGKLRKIIVQGVVKEFEDASRGGAKTEVANIGKVVLGGLM</sequence>
<proteinExistence type="predicted"/>
<keyword evidence="3" id="KW-1185">Reference proteome</keyword>
<dbReference type="Proteomes" id="UP001174934">
    <property type="component" value="Unassembled WGS sequence"/>
</dbReference>
<organism evidence="2 3">
    <name type="scientific">Bombardia bombarda</name>
    <dbReference type="NCBI Taxonomy" id="252184"/>
    <lineage>
        <taxon>Eukaryota</taxon>
        <taxon>Fungi</taxon>
        <taxon>Dikarya</taxon>
        <taxon>Ascomycota</taxon>
        <taxon>Pezizomycotina</taxon>
        <taxon>Sordariomycetes</taxon>
        <taxon>Sordariomycetidae</taxon>
        <taxon>Sordariales</taxon>
        <taxon>Lasiosphaeriaceae</taxon>
        <taxon>Bombardia</taxon>
    </lineage>
</organism>
<comment type="caution">
    <text evidence="2">The sequence shown here is derived from an EMBL/GenBank/DDBJ whole genome shotgun (WGS) entry which is preliminary data.</text>
</comment>
<dbReference type="PANTHER" id="PTHR37332">
    <property type="entry name" value="EXPRESSED PROTEIN"/>
    <property type="match status" value="1"/>
</dbReference>
<dbReference type="PANTHER" id="PTHR37332:SF1">
    <property type="entry name" value="ELMO DOMAIN-CONTAINING PROTEIN"/>
    <property type="match status" value="1"/>
</dbReference>
<protein>
    <submittedName>
        <fullName evidence="2">Uncharacterized protein</fullName>
    </submittedName>
</protein>
<evidence type="ECO:0000256" key="1">
    <source>
        <dbReference type="SAM" id="MobiDB-lite"/>
    </source>
</evidence>
<feature type="compositionally biased region" description="Basic and acidic residues" evidence="1">
    <location>
        <begin position="8"/>
        <end position="24"/>
    </location>
</feature>
<accession>A0AA40CEU4</accession>
<reference evidence="2" key="1">
    <citation type="submission" date="2023-06" db="EMBL/GenBank/DDBJ databases">
        <title>Genome-scale phylogeny and comparative genomics of the fungal order Sordariales.</title>
        <authorList>
            <consortium name="Lawrence Berkeley National Laboratory"/>
            <person name="Hensen N."/>
            <person name="Bonometti L."/>
            <person name="Westerberg I."/>
            <person name="Brannstrom I.O."/>
            <person name="Guillou S."/>
            <person name="Cros-Aarteil S."/>
            <person name="Calhoun S."/>
            <person name="Haridas S."/>
            <person name="Kuo A."/>
            <person name="Mondo S."/>
            <person name="Pangilinan J."/>
            <person name="Riley R."/>
            <person name="LaButti K."/>
            <person name="Andreopoulos B."/>
            <person name="Lipzen A."/>
            <person name="Chen C."/>
            <person name="Yanf M."/>
            <person name="Daum C."/>
            <person name="Ng V."/>
            <person name="Clum A."/>
            <person name="Steindorff A."/>
            <person name="Ohm R."/>
            <person name="Martin F."/>
            <person name="Silar P."/>
            <person name="Natvig D."/>
            <person name="Lalanne C."/>
            <person name="Gautier V."/>
            <person name="Ament-velasquez S.L."/>
            <person name="Kruys A."/>
            <person name="Hutchinson M.I."/>
            <person name="Powell A.J."/>
            <person name="Barry K."/>
            <person name="Miller A.N."/>
            <person name="Grigoriev I.V."/>
            <person name="Debuchy R."/>
            <person name="Gladieux P."/>
            <person name="Thoren M.H."/>
            <person name="Johannesson H."/>
        </authorList>
    </citation>
    <scope>NUCLEOTIDE SEQUENCE</scope>
    <source>
        <strain evidence="2">SMH3391-2</strain>
    </source>
</reference>
<evidence type="ECO:0000313" key="3">
    <source>
        <dbReference type="Proteomes" id="UP001174934"/>
    </source>
</evidence>